<sequence>MDNSSTKGSRGNKVQSRQKFMDAVEEILITKGVAGLKVNDIAKVAGLDKKLIYKYFGGADQLIDAYILSKDFWSNVKGEKVPPSIGDGGHKFVEQMLLSQFDYVFRDSAFQKVLLWRLTEKRDVLQKLTDAQEANGEVLLQDITDPHFGDQWARFRAIMAILISGAYYLNLYGAVNGSTFCGINVNEESGRAEIKEAFSFLLKSTYSQL</sequence>
<feature type="domain" description="HTH tetR-type" evidence="3">
    <location>
        <begin position="14"/>
        <end position="74"/>
    </location>
</feature>
<accession>A0A4Q1DAQ3</accession>
<dbReference type="OrthoDB" id="836882at2"/>
<dbReference type="RefSeq" id="WP_129001739.1">
    <property type="nucleotide sequence ID" value="NZ_SDHZ01000001.1"/>
</dbReference>
<dbReference type="InterPro" id="IPR009057">
    <property type="entry name" value="Homeodomain-like_sf"/>
</dbReference>
<comment type="caution">
    <text evidence="4">The sequence shown here is derived from an EMBL/GenBank/DDBJ whole genome shotgun (WGS) entry which is preliminary data.</text>
</comment>
<proteinExistence type="predicted"/>
<dbReference type="EMBL" id="SDHZ01000001">
    <property type="protein sequence ID" value="RXK85988.1"/>
    <property type="molecule type" value="Genomic_DNA"/>
</dbReference>
<name>A0A4Q1DAQ3_9BACT</name>
<dbReference type="AlphaFoldDB" id="A0A4Q1DAQ3"/>
<evidence type="ECO:0000259" key="3">
    <source>
        <dbReference type="PROSITE" id="PS50977"/>
    </source>
</evidence>
<dbReference type="SUPFAM" id="SSF46689">
    <property type="entry name" value="Homeodomain-like"/>
    <property type="match status" value="1"/>
</dbReference>
<keyword evidence="1 2" id="KW-0238">DNA-binding</keyword>
<dbReference type="InterPro" id="IPR001647">
    <property type="entry name" value="HTH_TetR"/>
</dbReference>
<evidence type="ECO:0000256" key="2">
    <source>
        <dbReference type="PROSITE-ProRule" id="PRU00335"/>
    </source>
</evidence>
<feature type="DNA-binding region" description="H-T-H motif" evidence="2">
    <location>
        <begin position="37"/>
        <end position="56"/>
    </location>
</feature>
<dbReference type="Pfam" id="PF00440">
    <property type="entry name" value="TetR_N"/>
    <property type="match status" value="1"/>
</dbReference>
<organism evidence="4 5">
    <name type="scientific">Filimonas effusa</name>
    <dbReference type="NCBI Taxonomy" id="2508721"/>
    <lineage>
        <taxon>Bacteria</taxon>
        <taxon>Pseudomonadati</taxon>
        <taxon>Bacteroidota</taxon>
        <taxon>Chitinophagia</taxon>
        <taxon>Chitinophagales</taxon>
        <taxon>Chitinophagaceae</taxon>
        <taxon>Filimonas</taxon>
    </lineage>
</organism>
<keyword evidence="5" id="KW-1185">Reference proteome</keyword>
<evidence type="ECO:0000313" key="5">
    <source>
        <dbReference type="Proteomes" id="UP000290545"/>
    </source>
</evidence>
<gene>
    <name evidence="4" type="ORF">ESB13_04035</name>
</gene>
<evidence type="ECO:0000256" key="1">
    <source>
        <dbReference type="ARBA" id="ARBA00023125"/>
    </source>
</evidence>
<dbReference type="PROSITE" id="PS50977">
    <property type="entry name" value="HTH_TETR_2"/>
    <property type="match status" value="1"/>
</dbReference>
<dbReference type="Gene3D" id="1.10.357.10">
    <property type="entry name" value="Tetracycline Repressor, domain 2"/>
    <property type="match status" value="1"/>
</dbReference>
<reference evidence="4 5" key="1">
    <citation type="submission" date="2019-01" db="EMBL/GenBank/DDBJ databases">
        <title>Filimonas sp. strain TTM-71.</title>
        <authorList>
            <person name="Chen W.-M."/>
        </authorList>
    </citation>
    <scope>NUCLEOTIDE SEQUENCE [LARGE SCALE GENOMIC DNA]</scope>
    <source>
        <strain evidence="4 5">TTM-71</strain>
    </source>
</reference>
<protein>
    <submittedName>
        <fullName evidence="4">TetR/AcrR family transcriptional regulator</fullName>
    </submittedName>
</protein>
<dbReference type="Proteomes" id="UP000290545">
    <property type="component" value="Unassembled WGS sequence"/>
</dbReference>
<evidence type="ECO:0000313" key="4">
    <source>
        <dbReference type="EMBL" id="RXK85988.1"/>
    </source>
</evidence>
<dbReference type="GO" id="GO:0003677">
    <property type="term" value="F:DNA binding"/>
    <property type="evidence" value="ECO:0007669"/>
    <property type="project" value="UniProtKB-UniRule"/>
</dbReference>